<gene>
    <name evidence="1" type="ORF">AHMF7616_03175</name>
</gene>
<keyword evidence="2" id="KW-1185">Reference proteome</keyword>
<evidence type="ECO:0000313" key="2">
    <source>
        <dbReference type="Proteomes" id="UP000253919"/>
    </source>
</evidence>
<dbReference type="AlphaFoldDB" id="A0A369QI46"/>
<reference evidence="1 2" key="1">
    <citation type="submission" date="2018-04" db="EMBL/GenBank/DDBJ databases">
        <title>Adhaeribacter sp. HMF7616 genome sequencing and assembly.</title>
        <authorList>
            <person name="Kang H."/>
            <person name="Kang J."/>
            <person name="Cha I."/>
            <person name="Kim H."/>
            <person name="Joh K."/>
        </authorList>
    </citation>
    <scope>NUCLEOTIDE SEQUENCE [LARGE SCALE GENOMIC DNA]</scope>
    <source>
        <strain evidence="1 2">HMF7616</strain>
    </source>
</reference>
<name>A0A369QI46_9BACT</name>
<proteinExistence type="predicted"/>
<organism evidence="1 2">
    <name type="scientific">Adhaeribacter pallidiroseus</name>
    <dbReference type="NCBI Taxonomy" id="2072847"/>
    <lineage>
        <taxon>Bacteria</taxon>
        <taxon>Pseudomonadati</taxon>
        <taxon>Bacteroidota</taxon>
        <taxon>Cytophagia</taxon>
        <taxon>Cytophagales</taxon>
        <taxon>Hymenobacteraceae</taxon>
        <taxon>Adhaeribacter</taxon>
    </lineage>
</organism>
<dbReference type="EMBL" id="QASA01000001">
    <property type="protein sequence ID" value="RDC64561.1"/>
    <property type="molecule type" value="Genomic_DNA"/>
</dbReference>
<protein>
    <submittedName>
        <fullName evidence="1">Uncharacterized protein</fullName>
    </submittedName>
</protein>
<sequence>MSCGTKNNLLPTNPPYLLNQLYGFIMRHLRILFLGWDFLPNSDKPLETNCYEAVKAMANQLNVSLIRPKADPALAFDNINVTGLNNVDFKAIAFKKSLPKVQPFAEANSIRCEIPLYGSPNTPENQRSYFEERSKSAAAVEENSLTITTTEADFQEAIDFINQVDWDHIDLNSKIIHYARFATRFAANRSYDIIFASNWLTYLAGHELHLITGKPLAIQLNTLSQDHW</sequence>
<dbReference type="Proteomes" id="UP000253919">
    <property type="component" value="Unassembled WGS sequence"/>
</dbReference>
<evidence type="ECO:0000313" key="1">
    <source>
        <dbReference type="EMBL" id="RDC64561.1"/>
    </source>
</evidence>
<accession>A0A369QI46</accession>
<comment type="caution">
    <text evidence="1">The sequence shown here is derived from an EMBL/GenBank/DDBJ whole genome shotgun (WGS) entry which is preliminary data.</text>
</comment>